<dbReference type="GO" id="GO:0004497">
    <property type="term" value="F:monooxygenase activity"/>
    <property type="evidence" value="ECO:0007669"/>
    <property type="project" value="TreeGrafter"/>
</dbReference>
<dbReference type="PANTHER" id="PTHR43539">
    <property type="entry name" value="FLAVIN-BINDING MONOOXYGENASE-LIKE PROTEIN (AFU_ORTHOLOGUE AFUA_4G09220)"/>
    <property type="match status" value="1"/>
</dbReference>
<dbReference type="OrthoDB" id="74360at2759"/>
<dbReference type="InterPro" id="IPR036188">
    <property type="entry name" value="FAD/NAD-bd_sf"/>
</dbReference>
<dbReference type="AlphaFoldDB" id="A0A165XJN8"/>
<keyword evidence="3" id="KW-1185">Reference proteome</keyword>
<dbReference type="PRINTS" id="PR00411">
    <property type="entry name" value="PNDRDTASEI"/>
</dbReference>
<dbReference type="EMBL" id="KV428360">
    <property type="protein sequence ID" value="KZT32259.1"/>
    <property type="molecule type" value="Genomic_DNA"/>
</dbReference>
<dbReference type="SUPFAM" id="SSF51905">
    <property type="entry name" value="FAD/NAD(P)-binding domain"/>
    <property type="match status" value="1"/>
</dbReference>
<protein>
    <submittedName>
        <fullName evidence="2">FAD/NAD(P)-binding domain-containing protein</fullName>
    </submittedName>
</protein>
<reference evidence="2 3" key="1">
    <citation type="journal article" date="2016" name="Mol. Biol. Evol.">
        <title>Comparative Genomics of Early-Diverging Mushroom-Forming Fungi Provides Insights into the Origins of Lignocellulose Decay Capabilities.</title>
        <authorList>
            <person name="Nagy L.G."/>
            <person name="Riley R."/>
            <person name="Tritt A."/>
            <person name="Adam C."/>
            <person name="Daum C."/>
            <person name="Floudas D."/>
            <person name="Sun H."/>
            <person name="Yadav J.S."/>
            <person name="Pangilinan J."/>
            <person name="Larsson K.H."/>
            <person name="Matsuura K."/>
            <person name="Barry K."/>
            <person name="Labutti K."/>
            <person name="Kuo R."/>
            <person name="Ohm R.A."/>
            <person name="Bhattacharya S.S."/>
            <person name="Shirouzu T."/>
            <person name="Yoshinaga Y."/>
            <person name="Martin F.M."/>
            <person name="Grigoriev I.V."/>
            <person name="Hibbett D.S."/>
        </authorList>
    </citation>
    <scope>NUCLEOTIDE SEQUENCE [LARGE SCALE GENOMIC DNA]</scope>
    <source>
        <strain evidence="2 3">HHB10207 ss-3</strain>
    </source>
</reference>
<proteinExistence type="predicted"/>
<dbReference type="Gene3D" id="3.50.50.60">
    <property type="entry name" value="FAD/NAD(P)-binding domain"/>
    <property type="match status" value="2"/>
</dbReference>
<keyword evidence="1" id="KW-0560">Oxidoreductase</keyword>
<accession>A0A165XJN8</accession>
<dbReference type="STRING" id="1314776.A0A165XJN8"/>
<dbReference type="GO" id="GO:0050660">
    <property type="term" value="F:flavin adenine dinucleotide binding"/>
    <property type="evidence" value="ECO:0007669"/>
    <property type="project" value="TreeGrafter"/>
</dbReference>
<evidence type="ECO:0000313" key="2">
    <source>
        <dbReference type="EMBL" id="KZT32259.1"/>
    </source>
</evidence>
<dbReference type="PANTHER" id="PTHR43539:SF68">
    <property type="entry name" value="FLAVIN-BINDING MONOOXYGENASE-LIKE PROTEIN (AFU_ORTHOLOGUE AFUA_4G09220)"/>
    <property type="match status" value="1"/>
</dbReference>
<dbReference type="InterPro" id="IPR050982">
    <property type="entry name" value="Auxin_biosynth/cation_transpt"/>
</dbReference>
<evidence type="ECO:0000256" key="1">
    <source>
        <dbReference type="ARBA" id="ARBA00023002"/>
    </source>
</evidence>
<gene>
    <name evidence="2" type="ORF">SISSUDRAFT_1055752</name>
</gene>
<organism evidence="2 3">
    <name type="scientific">Sistotremastrum suecicum HHB10207 ss-3</name>
    <dbReference type="NCBI Taxonomy" id="1314776"/>
    <lineage>
        <taxon>Eukaryota</taxon>
        <taxon>Fungi</taxon>
        <taxon>Dikarya</taxon>
        <taxon>Basidiomycota</taxon>
        <taxon>Agaricomycotina</taxon>
        <taxon>Agaricomycetes</taxon>
        <taxon>Sistotremastrales</taxon>
        <taxon>Sistotremastraceae</taxon>
        <taxon>Sistotremastrum</taxon>
    </lineage>
</organism>
<sequence>MERSHVVSLIREKWLSLFSGHCFTGSPELVASLFLSSGWWRDHLCLSWDFHTKEGPDQILAFLSDRKRLSARKLRNFQIDRLSALGPPKCSRSPDDPEEIIVEASVIFDITKPAARGRGYVRLKKDARDVWKAFTFYTVLVDLVGHEERTGCLHGLNDIPTNSRSTDPSVLIVGGGQTGLILAARMKALRLNVLIVERNEVVGDNWRKRYESLKLHTTATYASFPYQRFPEDAPTFLPKAQVADFLESYSVEQDLPVWTSSEFLPGATYDSSKKLWSVTISKKGKLINLRPKHLVLAIGPAAVPFVPDFEGVDNFSGTTYHSSMHKNPGNWCGKNAVVVGASVSGHDIALSLQQAGANVLMVQRSPMCVLRLSTVKEQFFDRVWPPDRPVTDSDFLYASTPLKVLMHIAATQYTPFLARYDKDMLEGLARAGFLVGWGEEGGLGPIGQTGLILTKFGHFYRDVGNAQMIIDGKVKIKAGVVIDEFESEGVRFSDGTFAQADVVVFATGYHSMRTIARQLLGDEIVDQTSEIWNLDAEGELRGVYRPTGHPGLWYASGAFDHVRYLGRLLALQLLAMEIGIYDE</sequence>
<dbReference type="Pfam" id="PF13738">
    <property type="entry name" value="Pyr_redox_3"/>
    <property type="match status" value="1"/>
</dbReference>
<dbReference type="Proteomes" id="UP000076798">
    <property type="component" value="Unassembled WGS sequence"/>
</dbReference>
<name>A0A165XJN8_9AGAM</name>
<evidence type="ECO:0000313" key="3">
    <source>
        <dbReference type="Proteomes" id="UP000076798"/>
    </source>
</evidence>